<dbReference type="Proteomes" id="UP000270272">
    <property type="component" value="Chromosome"/>
</dbReference>
<dbReference type="AlphaFoldDB" id="A0A3S4J3Q0"/>
<accession>A0A3S4J3Q0</accession>
<reference evidence="2 3" key="1">
    <citation type="submission" date="2018-12" db="EMBL/GenBank/DDBJ databases">
        <authorList>
            <consortium name="Pathogen Informatics"/>
        </authorList>
    </citation>
    <scope>NUCLEOTIDE SEQUENCE [LARGE SCALE GENOMIC DNA]</scope>
    <source>
        <strain evidence="2 3">NCTC11075</strain>
    </source>
</reference>
<feature type="domain" description="YhdP central" evidence="1">
    <location>
        <begin position="12"/>
        <end position="260"/>
    </location>
</feature>
<evidence type="ECO:0000313" key="3">
    <source>
        <dbReference type="Proteomes" id="UP000270272"/>
    </source>
</evidence>
<proteinExistence type="predicted"/>
<dbReference type="Pfam" id="PF13116">
    <property type="entry name" value="YhdP"/>
    <property type="match status" value="1"/>
</dbReference>
<gene>
    <name evidence="2" type="ORF">NCTC11075_02354</name>
</gene>
<protein>
    <submittedName>
        <fullName evidence="2">Uncharacterized protein involved in outer membrane biogenesis</fullName>
    </submittedName>
</protein>
<dbReference type="PANTHER" id="PTHR38690">
    <property type="entry name" value="PROTEASE-RELATED"/>
    <property type="match status" value="1"/>
</dbReference>
<dbReference type="EMBL" id="LR134204">
    <property type="protein sequence ID" value="VEB89934.1"/>
    <property type="molecule type" value="Genomic_DNA"/>
</dbReference>
<dbReference type="InterPro" id="IPR025263">
    <property type="entry name" value="YhdP_central"/>
</dbReference>
<dbReference type="InterPro" id="IPR011836">
    <property type="entry name" value="YhdP"/>
</dbReference>
<organism evidence="2 3">
    <name type="scientific">Citrobacter koseri</name>
    <name type="common">Citrobacter diversus</name>
    <dbReference type="NCBI Taxonomy" id="545"/>
    <lineage>
        <taxon>Bacteria</taxon>
        <taxon>Pseudomonadati</taxon>
        <taxon>Pseudomonadota</taxon>
        <taxon>Gammaproteobacteria</taxon>
        <taxon>Enterobacterales</taxon>
        <taxon>Enterobacteriaceae</taxon>
        <taxon>Citrobacter</taxon>
    </lineage>
</organism>
<sequence>MCSCAALNAGCGGQKYGRIDGDVAIQGNTLTLSNGLLDTGFSRLTAEGVWVNTPGSERTSLKGKLRGHKIDAAAGFFGVSTPIRNASFNVDYDLHWRNLPWQPDEASLNGILRTRLGKGEITELSTGHAGQLLRLLSFDALLRKLRFDFSDTFSDGFYFDSIRSTAWIKDGVMHTDDTLVDGLEADIAMKGSVNLVRRELDIEAVVAPEISATVGVAAAFAVNPIVGAAVFAASKVLGPLWSKVSILRYRITGPVDKPQINEVLRQPRKESQQ</sequence>
<evidence type="ECO:0000259" key="1">
    <source>
        <dbReference type="Pfam" id="PF13116"/>
    </source>
</evidence>
<dbReference type="PANTHER" id="PTHR38690:SF1">
    <property type="entry name" value="PROTEASE"/>
    <property type="match status" value="1"/>
</dbReference>
<name>A0A3S4J3Q0_CITKO</name>
<evidence type="ECO:0000313" key="2">
    <source>
        <dbReference type="EMBL" id="VEB89934.1"/>
    </source>
</evidence>